<dbReference type="GO" id="GO:0005506">
    <property type="term" value="F:iron ion binding"/>
    <property type="evidence" value="ECO:0007669"/>
    <property type="project" value="InterPro"/>
</dbReference>
<keyword evidence="13" id="KW-0560">Oxidoreductase</keyword>
<keyword evidence="15" id="KW-0503">Monooxygenase</keyword>
<dbReference type="Gene3D" id="1.10.1200.10">
    <property type="entry name" value="ACP-like"/>
    <property type="match status" value="1"/>
</dbReference>
<dbReference type="SUPFAM" id="SSF52777">
    <property type="entry name" value="CoA-dependent acyltransferases"/>
    <property type="match status" value="4"/>
</dbReference>
<evidence type="ECO:0000256" key="17">
    <source>
        <dbReference type="ARBA" id="ARBA00029454"/>
    </source>
</evidence>
<feature type="binding site" description="axial binding residue" evidence="19">
    <location>
        <position position="2361"/>
    </location>
    <ligand>
        <name>heme</name>
        <dbReference type="ChEBI" id="CHEBI:30413"/>
    </ligand>
    <ligandPart>
        <name>Fe</name>
        <dbReference type="ChEBI" id="CHEBI:18248"/>
    </ligandPart>
</feature>
<dbReference type="FunFam" id="3.40.50.980:FF:000001">
    <property type="entry name" value="Non-ribosomal peptide synthetase"/>
    <property type="match status" value="1"/>
</dbReference>
<dbReference type="Pfam" id="PF00501">
    <property type="entry name" value="AMP-binding"/>
    <property type="match status" value="1"/>
</dbReference>
<evidence type="ECO:0000256" key="2">
    <source>
        <dbReference type="ARBA" id="ARBA00004167"/>
    </source>
</evidence>
<dbReference type="Gene3D" id="3.40.50.12780">
    <property type="entry name" value="N-terminal domain of ligase-like"/>
    <property type="match status" value="1"/>
</dbReference>
<dbReference type="PROSITE" id="PS00455">
    <property type="entry name" value="AMP_BINDING"/>
    <property type="match status" value="1"/>
</dbReference>
<evidence type="ECO:0000256" key="15">
    <source>
        <dbReference type="ARBA" id="ARBA00023033"/>
    </source>
</evidence>
<dbReference type="InterPro" id="IPR002401">
    <property type="entry name" value="Cyt_P450_E_grp-I"/>
</dbReference>
<dbReference type="Gene3D" id="3.30.300.30">
    <property type="match status" value="1"/>
</dbReference>
<dbReference type="SUPFAM" id="SSF48264">
    <property type="entry name" value="Cytochrome P450"/>
    <property type="match status" value="1"/>
</dbReference>
<name>A0A9P4MR43_9PLEO</name>
<dbReference type="PROSITE" id="PS00086">
    <property type="entry name" value="CYTOCHROME_P450"/>
    <property type="match status" value="1"/>
</dbReference>
<dbReference type="Pfam" id="PF01231">
    <property type="entry name" value="IDO"/>
    <property type="match status" value="1"/>
</dbReference>
<dbReference type="FunFam" id="3.40.50.12780:FF:000014">
    <property type="entry name" value="Nonribosomal peptide synthetase 1"/>
    <property type="match status" value="1"/>
</dbReference>
<evidence type="ECO:0000256" key="18">
    <source>
        <dbReference type="PIRSR" id="PIRSR600898-1"/>
    </source>
</evidence>
<evidence type="ECO:0000256" key="7">
    <source>
        <dbReference type="ARBA" id="ARBA00022553"/>
    </source>
</evidence>
<evidence type="ECO:0000256" key="19">
    <source>
        <dbReference type="PIRSR" id="PIRSR602401-1"/>
    </source>
</evidence>
<dbReference type="Pfam" id="PF00668">
    <property type="entry name" value="Condensation"/>
    <property type="match status" value="2"/>
</dbReference>
<keyword evidence="7" id="KW-0597">Phosphoprotein</keyword>
<dbReference type="InterPro" id="IPR000898">
    <property type="entry name" value="Indolamine_dOase"/>
</dbReference>
<dbReference type="Proteomes" id="UP000799536">
    <property type="component" value="Unassembled WGS sequence"/>
</dbReference>
<dbReference type="Gene3D" id="3.30.559.30">
    <property type="entry name" value="Nonribosomal peptide synthetase, condensation domain"/>
    <property type="match status" value="2"/>
</dbReference>
<keyword evidence="14 18" id="KW-0408">Iron</keyword>
<gene>
    <name evidence="22" type="ORF">GQ43DRAFT_464701</name>
</gene>
<comment type="pathway">
    <text evidence="3">Mycotoxin biosynthesis.</text>
</comment>
<dbReference type="Pfam" id="PF00067">
    <property type="entry name" value="p450"/>
    <property type="match status" value="1"/>
</dbReference>
<dbReference type="GO" id="GO:0016874">
    <property type="term" value="F:ligase activity"/>
    <property type="evidence" value="ECO:0007669"/>
    <property type="project" value="UniProtKB-KW"/>
</dbReference>
<dbReference type="InterPro" id="IPR009081">
    <property type="entry name" value="PP-bd_ACP"/>
</dbReference>
<dbReference type="GO" id="GO:0019441">
    <property type="term" value="P:L-tryptophan catabolic process to kynurenine"/>
    <property type="evidence" value="ECO:0007669"/>
    <property type="project" value="InterPro"/>
</dbReference>
<evidence type="ECO:0000256" key="4">
    <source>
        <dbReference type="ARBA" id="ARBA00007119"/>
    </source>
</evidence>
<dbReference type="OrthoDB" id="416786at2759"/>
<dbReference type="GO" id="GO:0016705">
    <property type="term" value="F:oxidoreductase activity, acting on paired donors, with incorporation or reduction of molecular oxygen"/>
    <property type="evidence" value="ECO:0007669"/>
    <property type="project" value="InterPro"/>
</dbReference>
<evidence type="ECO:0000256" key="9">
    <source>
        <dbReference type="ARBA" id="ARBA00022617"/>
    </source>
</evidence>
<dbReference type="PROSITE" id="PS50075">
    <property type="entry name" value="CARRIER"/>
    <property type="match status" value="1"/>
</dbReference>
<dbReference type="InterPro" id="IPR045851">
    <property type="entry name" value="AMP-bd_C_sf"/>
</dbReference>
<dbReference type="FunFam" id="3.30.559.30:FF:000002">
    <property type="entry name" value="Nonribosomal peptide synthase Pes1"/>
    <property type="match status" value="1"/>
</dbReference>
<keyword evidence="23" id="KW-1185">Reference proteome</keyword>
<evidence type="ECO:0000256" key="3">
    <source>
        <dbReference type="ARBA" id="ARBA00004685"/>
    </source>
</evidence>
<keyword evidence="12 20" id="KW-1133">Transmembrane helix</keyword>
<dbReference type="InterPro" id="IPR001242">
    <property type="entry name" value="Condensation_dom"/>
</dbReference>
<dbReference type="PRINTS" id="PR00463">
    <property type="entry name" value="EP450I"/>
</dbReference>
<dbReference type="Gene3D" id="1.20.58.480">
    <property type="match status" value="1"/>
</dbReference>
<feature type="binding site" description="proximal binding residue" evidence="18">
    <location>
        <position position="1830"/>
    </location>
    <ligand>
        <name>heme b</name>
        <dbReference type="ChEBI" id="CHEBI:60344"/>
    </ligand>
    <ligandPart>
        <name>Fe</name>
        <dbReference type="ChEBI" id="CHEBI:18248"/>
    </ligandPart>
</feature>
<dbReference type="InterPro" id="IPR042099">
    <property type="entry name" value="ANL_N_sf"/>
</dbReference>
<dbReference type="Gene3D" id="3.30.559.10">
    <property type="entry name" value="Chloramphenicol acetyltransferase-like domain"/>
    <property type="match status" value="2"/>
</dbReference>
<keyword evidence="8" id="KW-0436">Ligase</keyword>
<evidence type="ECO:0000256" key="5">
    <source>
        <dbReference type="ARBA" id="ARBA00010617"/>
    </source>
</evidence>
<accession>A0A9P4MR43</accession>
<dbReference type="GO" id="GO:0020037">
    <property type="term" value="F:heme binding"/>
    <property type="evidence" value="ECO:0007669"/>
    <property type="project" value="InterPro"/>
</dbReference>
<dbReference type="Gene3D" id="1.10.630.10">
    <property type="entry name" value="Cytochrome P450"/>
    <property type="match status" value="1"/>
</dbReference>
<dbReference type="InterPro" id="IPR001128">
    <property type="entry name" value="Cyt_P450"/>
</dbReference>
<dbReference type="PANTHER" id="PTHR45398">
    <property type="match status" value="1"/>
</dbReference>
<dbReference type="InterPro" id="IPR036396">
    <property type="entry name" value="Cyt_P450_sf"/>
</dbReference>
<keyword evidence="10 20" id="KW-0812">Transmembrane</keyword>
<organism evidence="22 23">
    <name type="scientific">Delitschia confertaspora ATCC 74209</name>
    <dbReference type="NCBI Taxonomy" id="1513339"/>
    <lineage>
        <taxon>Eukaryota</taxon>
        <taxon>Fungi</taxon>
        <taxon>Dikarya</taxon>
        <taxon>Ascomycota</taxon>
        <taxon>Pezizomycotina</taxon>
        <taxon>Dothideomycetes</taxon>
        <taxon>Pleosporomycetidae</taxon>
        <taxon>Pleosporales</taxon>
        <taxon>Delitschiaceae</taxon>
        <taxon>Delitschia</taxon>
    </lineage>
</organism>
<dbReference type="InterPro" id="IPR020845">
    <property type="entry name" value="AMP-binding_CS"/>
</dbReference>
<dbReference type="InterPro" id="IPR000873">
    <property type="entry name" value="AMP-dep_synth/lig_dom"/>
</dbReference>
<dbReference type="GO" id="GO:0016020">
    <property type="term" value="C:membrane"/>
    <property type="evidence" value="ECO:0007669"/>
    <property type="project" value="UniProtKB-SubCell"/>
</dbReference>
<feature type="domain" description="Carrier" evidence="21">
    <location>
        <begin position="565"/>
        <end position="641"/>
    </location>
</feature>
<comment type="similarity">
    <text evidence="17">Belongs to the NRP synthetase family.</text>
</comment>
<dbReference type="GO" id="GO:0016702">
    <property type="term" value="F:oxidoreductase activity, acting on single donors with incorporation of molecular oxygen, incorporation of two atoms of oxygen"/>
    <property type="evidence" value="ECO:0007669"/>
    <property type="project" value="UniProtKB-ARBA"/>
</dbReference>
<comment type="similarity">
    <text evidence="5">Belongs to the cytochrome P450 family.</text>
</comment>
<evidence type="ECO:0000313" key="22">
    <source>
        <dbReference type="EMBL" id="KAF2199582.1"/>
    </source>
</evidence>
<dbReference type="InterPro" id="IPR010071">
    <property type="entry name" value="AA_adenyl_dom"/>
</dbReference>
<evidence type="ECO:0000256" key="12">
    <source>
        <dbReference type="ARBA" id="ARBA00022989"/>
    </source>
</evidence>
<dbReference type="PANTHER" id="PTHR45398:SF1">
    <property type="entry name" value="ENZYME, PUTATIVE (JCVI)-RELATED"/>
    <property type="match status" value="1"/>
</dbReference>
<dbReference type="SUPFAM" id="SSF140959">
    <property type="entry name" value="Indolic compounds 2,3-dioxygenase-like"/>
    <property type="match status" value="1"/>
</dbReference>
<dbReference type="NCBIfam" id="TIGR01733">
    <property type="entry name" value="AA-adenyl-dom"/>
    <property type="match status" value="1"/>
</dbReference>
<protein>
    <recommendedName>
        <fullName evidence="21">Carrier domain-containing protein</fullName>
    </recommendedName>
</protein>
<dbReference type="CDD" id="cd11062">
    <property type="entry name" value="CYP58-like"/>
    <property type="match status" value="1"/>
</dbReference>
<evidence type="ECO:0000256" key="14">
    <source>
        <dbReference type="ARBA" id="ARBA00023004"/>
    </source>
</evidence>
<evidence type="ECO:0000256" key="1">
    <source>
        <dbReference type="ARBA" id="ARBA00001971"/>
    </source>
</evidence>
<dbReference type="CDD" id="cd05918">
    <property type="entry name" value="A_NRPS_SidN3_like"/>
    <property type="match status" value="1"/>
</dbReference>
<evidence type="ECO:0000256" key="20">
    <source>
        <dbReference type="SAM" id="Phobius"/>
    </source>
</evidence>
<keyword evidence="6" id="KW-0596">Phosphopantetheine</keyword>
<evidence type="ECO:0000256" key="6">
    <source>
        <dbReference type="ARBA" id="ARBA00022450"/>
    </source>
</evidence>
<sequence>MSPSLYREEAQLVGPLPQRQRYSRCIHNIIEDQVRSQPNNPAIVAHDGHYSYTDLWAAVSKLANRLTRHGAYPEARVAVLMEKSVHYTLAILAVLKSGAAFVPLDPAHPVQRLNQLVQNTKPFILITTSSLAHLAQQISTEVLVIDANQPEEIQNHPVTNHPASPENAAYIIFTSGSTGKPKGVIIEHAAFATSAVARGKITGLGPRSRVLQFAAHTFDVAVDEILTTLIHGGCVCVPSETDRFDIGPAITRMQVNHALLTPTSAALLHPDLVPSLKTIQMGGELLSEHINNKWSSRVQLFNVYGPTEASVASVMDDRTGQRGAGHVIGLPVGTVCFVVDVYDHDTLVPYNMVGELVIGGHTLARGYLDDTAKTDVAFVDSPAWASWSKAEYPLRFYKTGDLASMDSNGFLTIHGRKDNQIKLRGQRINVEEIEAALQMHEHIYDVIVDLPKVGPLKNKLTAVVPGEPKTQQHTETDNARGWPSSAEMLEDDLVSELHNSLRDTVPLTMIPTVWISLPYIPQNSSAKTDRKQIRMWLEGLDAANYQSLFKGEGNQGVKKVSVPGQKDVELEAQLEAIWCEVLNTSMDYIQPNQSFVRNGGDSITAMELRSLASAIGVSVKISDILTAESVKDLLKRSSRVAVQTNRYREEETREPFPVVPTQKFYLDSTAQGTEHFTQQACLEIRSQCGEETICSAIRTLVSRHSMLRARFLVSDTHQLQYIAEDNDQSYTMSKLVLRAGQDLDSVLSNHVPSLSPFQGPVFHALLIERTAQYPVLLLVAHHLVIDFVSWRIILQELEDVIKGNKLLPVTMPYRSWCSMQSEFTATLDAAHILNHPVTPNNNAFWTPEHGVLQNVYGNVQGIAFSIPVAESKALLLDSANVHGSTPAEIMIACLFRAFADVFPDRETPTIFVESHGREPWDRAIDISRTVGWFTTAYPLAVPRQYAHDLHSALSHTKSQRRVFADNGHAYWCCRHLTETGRSMFAIHEAMEFVFNFAGQYQRLDRDESIVRRLAPIGEERAHPAASRLSVFDILVSAENGQLDFHITFPRDIRNKARVQRFAETWRRSLVVIAEESLRASSHVEYKLRQYLGCEHVDALRDTEEVYRVSKLQQHILHSQAKNPLYYQVVGRWKLEARKAGTSIDQARLWRSWEKVVRRHANLRTVFVSSRISTDFVGIVLKDTHHAMANDRTLHLPHKFDLSQADDGSILMRLEFSHAIIDAASRDILLQELLSTYSFRTIPPPNTLYTHYLSHLAFNPPATSTPPPYPRCIFPTTPLPTPESINHITVPRLPLSPDPFSLCRARNLTFPSLIFTLWSLLLSRHTGSRSTSFAHTLSDRPGSIPHIRSAVGCYIKLLVCSVEWTDDIKVWDMAHRVQGKYADGLSGDEVLVDACEYEANGTAEGWLNSMVNVRSTAASAAVLESDAMTVEMLGFEDPWDYDISLSVNGSSAEELHMTIDYRSTSVSKESAERLAGESVKMKKLLSCLEDYHVSETLGFLPSSLLSSLPHPYYSPWELAAATLRDLPKGATIRGTILCMPLLETKNLVNEDAWRRAYVILGYLSNAYLFASTPPEKTLPLCLAQPMLDVSTHLGLPPVPTYSGQTLWNHPIPGSASETLHRPISFTGSPEEAAFFSISVAIESSGAPLIPALLSGMQAAAHNDPATLISCLADAERTLDNMTTLLPTLSRDCSPDFFYFTLRPYLEGTGDLESVGMPEGIFYEKASGGAFQRYRGPSNAQSALFVFTDIALGVKHHGTTNGSTADPQLLAAKAKFLTEMRDYMPRGHRAFLAAVEREQDICSYVRTQHHNERLDKSYTACLDALTRFRNVHIQLVTRYVVLPAKKGRAMVEGSSLPISIAGANGTGGTRPIEFLKSVRDDVICTARGEGMEGIPGMHCWSLRFYTSHHRLADMAGIIIIVFFTLVAILYTLGLVVYRLVLHPVAKFPGPKLAAATFWYEFYYDVVRRGRYYKEIEKMHAKYGPIVRINPYELHVNDPEFYPTLYTGAAHRRDKWPWAAKMFGNSTSVFSTVSHDHHRIRRKALNPLFSKATIKRLEPMIHTHLQQLCTRVDDFCETGKVLNIGLVFAVFAGDVISEYCFGTTFGQLRDPKFAPEWVDEIAAPSELAHLVKQVPSLVPWLRYVPRKVVEKIAPSVHRLYNIQEKMGAQVHSIMQQTEKKATVSYESPPCVFDALVASALPKQEKTVERLRGEGQTLIGAGTLTMANVLKTILFRLLDNPPLLHNVLEELNQALPDYTANPAGNPCLDVLEKMPFLTACITEGLRMAYGVSHRLQLVAPQETLEFQGYKIPPGTPVGMTSIFMHDNPSVFPEPGAFRPERWLDAEQAKFLSRHFVPFSKGTRMCLGMHLAWAELYLALGCLLTRYRFELYDTVATDVKMEHDFFDPVPRVDSEGLRVRVKRV</sequence>
<evidence type="ECO:0000256" key="11">
    <source>
        <dbReference type="ARBA" id="ARBA00022723"/>
    </source>
</evidence>
<evidence type="ECO:0000313" key="23">
    <source>
        <dbReference type="Proteomes" id="UP000799536"/>
    </source>
</evidence>
<reference evidence="22" key="1">
    <citation type="journal article" date="2020" name="Stud. Mycol.">
        <title>101 Dothideomycetes genomes: a test case for predicting lifestyles and emergence of pathogens.</title>
        <authorList>
            <person name="Haridas S."/>
            <person name="Albert R."/>
            <person name="Binder M."/>
            <person name="Bloem J."/>
            <person name="Labutti K."/>
            <person name="Salamov A."/>
            <person name="Andreopoulos B."/>
            <person name="Baker S."/>
            <person name="Barry K."/>
            <person name="Bills G."/>
            <person name="Bluhm B."/>
            <person name="Cannon C."/>
            <person name="Castanera R."/>
            <person name="Culley D."/>
            <person name="Daum C."/>
            <person name="Ezra D."/>
            <person name="Gonzalez J."/>
            <person name="Henrissat B."/>
            <person name="Kuo A."/>
            <person name="Liang C."/>
            <person name="Lipzen A."/>
            <person name="Lutzoni F."/>
            <person name="Magnuson J."/>
            <person name="Mondo S."/>
            <person name="Nolan M."/>
            <person name="Ohm R."/>
            <person name="Pangilinan J."/>
            <person name="Park H.-J."/>
            <person name="Ramirez L."/>
            <person name="Alfaro M."/>
            <person name="Sun H."/>
            <person name="Tritt A."/>
            <person name="Yoshinaga Y."/>
            <person name="Zwiers L.-H."/>
            <person name="Turgeon B."/>
            <person name="Goodwin S."/>
            <person name="Spatafora J."/>
            <person name="Crous P."/>
            <person name="Grigoriev I."/>
        </authorList>
    </citation>
    <scope>NUCLEOTIDE SEQUENCE</scope>
    <source>
        <strain evidence="22">ATCC 74209</strain>
    </source>
</reference>
<feature type="transmembrane region" description="Helical" evidence="20">
    <location>
        <begin position="1912"/>
        <end position="1935"/>
    </location>
</feature>
<dbReference type="Pfam" id="PF00550">
    <property type="entry name" value="PP-binding"/>
    <property type="match status" value="1"/>
</dbReference>
<dbReference type="EMBL" id="ML994067">
    <property type="protein sequence ID" value="KAF2199582.1"/>
    <property type="molecule type" value="Genomic_DNA"/>
</dbReference>
<dbReference type="GO" id="GO:0004497">
    <property type="term" value="F:monooxygenase activity"/>
    <property type="evidence" value="ECO:0007669"/>
    <property type="project" value="UniProtKB-KW"/>
</dbReference>
<keyword evidence="16 20" id="KW-0472">Membrane</keyword>
<evidence type="ECO:0000256" key="10">
    <source>
        <dbReference type="ARBA" id="ARBA00022692"/>
    </source>
</evidence>
<dbReference type="InterPro" id="IPR037217">
    <property type="entry name" value="Trp/Indoleamine_2_3_dOase-like"/>
</dbReference>
<dbReference type="InterPro" id="IPR017972">
    <property type="entry name" value="Cyt_P450_CS"/>
</dbReference>
<dbReference type="InterPro" id="IPR036736">
    <property type="entry name" value="ACP-like_sf"/>
</dbReference>
<comment type="subcellular location">
    <subcellularLocation>
        <location evidence="2">Membrane</location>
        <topology evidence="2">Single-pass membrane protein</topology>
    </subcellularLocation>
</comment>
<evidence type="ECO:0000256" key="13">
    <source>
        <dbReference type="ARBA" id="ARBA00023002"/>
    </source>
</evidence>
<evidence type="ECO:0000256" key="8">
    <source>
        <dbReference type="ARBA" id="ARBA00022598"/>
    </source>
</evidence>
<evidence type="ECO:0000259" key="21">
    <source>
        <dbReference type="PROSITE" id="PS50075"/>
    </source>
</evidence>
<keyword evidence="9 18" id="KW-0349">Heme</keyword>
<comment type="cofactor">
    <cofactor evidence="1 19">
        <name>heme</name>
        <dbReference type="ChEBI" id="CHEBI:30413"/>
    </cofactor>
</comment>
<dbReference type="InterPro" id="IPR023213">
    <property type="entry name" value="CAT-like_dom_sf"/>
</dbReference>
<dbReference type="SUPFAM" id="SSF47336">
    <property type="entry name" value="ACP-like"/>
    <property type="match status" value="1"/>
</dbReference>
<dbReference type="FunFam" id="1.10.630.10:FF:000069">
    <property type="entry name" value="Cytochrome P450, putative (Eurofung)"/>
    <property type="match status" value="1"/>
</dbReference>
<comment type="similarity">
    <text evidence="4">Belongs to the indoleamine 2,3-dioxygenase family.</text>
</comment>
<evidence type="ECO:0000256" key="16">
    <source>
        <dbReference type="ARBA" id="ARBA00023136"/>
    </source>
</evidence>
<comment type="caution">
    <text evidence="22">The sequence shown here is derived from an EMBL/GenBank/DDBJ whole genome shotgun (WGS) entry which is preliminary data.</text>
</comment>
<dbReference type="SUPFAM" id="SSF56801">
    <property type="entry name" value="Acetyl-CoA synthetase-like"/>
    <property type="match status" value="1"/>
</dbReference>
<proteinExistence type="inferred from homology"/>
<keyword evidence="11 18" id="KW-0479">Metal-binding</keyword>